<feature type="signal peptide" evidence="14">
    <location>
        <begin position="1"/>
        <end position="26"/>
    </location>
</feature>
<feature type="chain" id="PRO_5004929567" description="endo-polygalacturonase" evidence="14">
    <location>
        <begin position="27"/>
        <end position="729"/>
    </location>
</feature>
<dbReference type="EMBL" id="KE345900">
    <property type="protein sequence ID" value="EXC20044.1"/>
    <property type="molecule type" value="Genomic_DNA"/>
</dbReference>
<evidence type="ECO:0000256" key="7">
    <source>
        <dbReference type="ARBA" id="ARBA00022801"/>
    </source>
</evidence>
<keyword evidence="5" id="KW-0964">Secreted</keyword>
<dbReference type="EC" id="3.2.1.15" evidence="3"/>
<evidence type="ECO:0000256" key="8">
    <source>
        <dbReference type="ARBA" id="ARBA00023295"/>
    </source>
</evidence>
<feature type="active site" evidence="11">
    <location>
        <position position="577"/>
    </location>
</feature>
<feature type="compositionally biased region" description="Basic residues" evidence="13">
    <location>
        <begin position="337"/>
        <end position="353"/>
    </location>
</feature>
<keyword evidence="8 12" id="KW-0326">Glycosidase</keyword>
<dbReference type="Gene3D" id="2.160.20.10">
    <property type="entry name" value="Single-stranded right-handed beta-helix, Pectin lyase-like"/>
    <property type="match status" value="3"/>
</dbReference>
<evidence type="ECO:0000256" key="3">
    <source>
        <dbReference type="ARBA" id="ARBA00012736"/>
    </source>
</evidence>
<evidence type="ECO:0000256" key="12">
    <source>
        <dbReference type="RuleBase" id="RU361169"/>
    </source>
</evidence>
<keyword evidence="6 14" id="KW-0732">Signal</keyword>
<evidence type="ECO:0000256" key="11">
    <source>
        <dbReference type="PROSITE-ProRule" id="PRU10052"/>
    </source>
</evidence>
<evidence type="ECO:0000313" key="16">
    <source>
        <dbReference type="Proteomes" id="UP000030645"/>
    </source>
</evidence>
<accession>W9SPN3</accession>
<dbReference type="GO" id="GO:0004650">
    <property type="term" value="F:polygalacturonase activity"/>
    <property type="evidence" value="ECO:0007669"/>
    <property type="project" value="UniProtKB-EC"/>
</dbReference>
<dbReference type="PANTHER" id="PTHR31375">
    <property type="match status" value="1"/>
</dbReference>
<evidence type="ECO:0000256" key="5">
    <source>
        <dbReference type="ARBA" id="ARBA00022525"/>
    </source>
</evidence>
<gene>
    <name evidence="15" type="ORF">L484_015722</name>
</gene>
<keyword evidence="7 12" id="KW-0378">Hydrolase</keyword>
<reference evidence="16" key="1">
    <citation type="submission" date="2013-01" db="EMBL/GenBank/DDBJ databases">
        <title>Draft Genome Sequence of a Mulberry Tree, Morus notabilis C.K. Schneid.</title>
        <authorList>
            <person name="He N."/>
            <person name="Zhao S."/>
        </authorList>
    </citation>
    <scope>NUCLEOTIDE SEQUENCE</scope>
</reference>
<dbReference type="InterPro" id="IPR000743">
    <property type="entry name" value="Glyco_hydro_28"/>
</dbReference>
<dbReference type="eggNOG" id="ENOG502QRJW">
    <property type="taxonomic scope" value="Eukaryota"/>
</dbReference>
<evidence type="ECO:0000256" key="9">
    <source>
        <dbReference type="ARBA" id="ARBA00023316"/>
    </source>
</evidence>
<dbReference type="GO" id="GO:0005975">
    <property type="term" value="P:carbohydrate metabolic process"/>
    <property type="evidence" value="ECO:0007669"/>
    <property type="project" value="InterPro"/>
</dbReference>
<dbReference type="AlphaFoldDB" id="W9SPN3"/>
<dbReference type="GO" id="GO:0010047">
    <property type="term" value="P:fruit dehiscence"/>
    <property type="evidence" value="ECO:0007669"/>
    <property type="project" value="UniProtKB-ARBA"/>
</dbReference>
<dbReference type="SMART" id="SM00710">
    <property type="entry name" value="PbH1"/>
    <property type="match status" value="4"/>
</dbReference>
<evidence type="ECO:0000256" key="2">
    <source>
        <dbReference type="ARBA" id="ARBA00008834"/>
    </source>
</evidence>
<evidence type="ECO:0000256" key="14">
    <source>
        <dbReference type="SAM" id="SignalP"/>
    </source>
</evidence>
<dbReference type="InterPro" id="IPR011050">
    <property type="entry name" value="Pectin_lyase_fold/virulence"/>
</dbReference>
<dbReference type="Pfam" id="PF00295">
    <property type="entry name" value="Glyco_hydro_28"/>
    <property type="match status" value="1"/>
</dbReference>
<dbReference type="InterPro" id="IPR006626">
    <property type="entry name" value="PbH1"/>
</dbReference>
<evidence type="ECO:0000256" key="10">
    <source>
        <dbReference type="ARBA" id="ARBA00034074"/>
    </source>
</evidence>
<dbReference type="InterPro" id="IPR012334">
    <property type="entry name" value="Pectin_lyas_fold"/>
</dbReference>
<name>W9SPN3_9ROSA</name>
<dbReference type="STRING" id="981085.W9SPN3"/>
<keyword evidence="16" id="KW-1185">Reference proteome</keyword>
<evidence type="ECO:0000256" key="6">
    <source>
        <dbReference type="ARBA" id="ARBA00022729"/>
    </source>
</evidence>
<evidence type="ECO:0000313" key="15">
    <source>
        <dbReference type="EMBL" id="EXC20044.1"/>
    </source>
</evidence>
<dbReference type="Proteomes" id="UP000030645">
    <property type="component" value="Unassembled WGS sequence"/>
</dbReference>
<evidence type="ECO:0000256" key="13">
    <source>
        <dbReference type="SAM" id="MobiDB-lite"/>
    </source>
</evidence>
<feature type="region of interest" description="Disordered" evidence="13">
    <location>
        <begin position="337"/>
        <end position="359"/>
    </location>
</feature>
<dbReference type="GO" id="GO:0009901">
    <property type="term" value="P:anther dehiscence"/>
    <property type="evidence" value="ECO:0007669"/>
    <property type="project" value="UniProtKB-ARBA"/>
</dbReference>
<evidence type="ECO:0000256" key="4">
    <source>
        <dbReference type="ARBA" id="ARBA00022512"/>
    </source>
</evidence>
<comment type="similarity">
    <text evidence="2 12">Belongs to the glycosyl hydrolase 28 family.</text>
</comment>
<dbReference type="FunFam" id="2.160.20.10:FF:000028">
    <property type="entry name" value="Polygalacturonase QRT2"/>
    <property type="match status" value="1"/>
</dbReference>
<comment type="subcellular location">
    <subcellularLocation>
        <location evidence="1">Secreted</location>
        <location evidence="1">Cell wall</location>
    </subcellularLocation>
</comment>
<evidence type="ECO:0000256" key="1">
    <source>
        <dbReference type="ARBA" id="ARBA00004191"/>
    </source>
</evidence>
<sequence length="729" mass="81587">MHSRSSLIIISFLIILVLFSFGSCSGRSLDDQPRLGHHDHGDFMDYLINSMARIFRLERYLKQEDHDEGKTILNVDDFAAKRNGKLDDTKAFKKAWEKARSSKGTTILGVLQLNYLVKSINFDGLCKSNNLAIQIQGTIKASDKRSEYNEYCGHCLLFYNSTIQHLSVQGCGILHGINGDIWWKHSSKINKFLGGSESAHNIKIFVNIQMNNVRDPIIIDQIYCDQKNTKFVYNKLHNYVSTTINLLNKEVKKKMSICLINGSYNQKSSTFRVKDILYQNITGITATKVAIKLVCSKTFRCPSVNKMKDVDIRQHHHTNDTDTGVVSLLRPNAYKGRNKTKPSFHRSHHKKIRNPSEPSIQQPAFFNVDEFGAKGNVEDDTEAFKKAWEKACSSKAPAFVVVPPKNYLVRPIKFKGPCKSNLTIQIHGTVEASDDRSDYNDLGRHWLLFDGVDNLVLEGCGSGTLNGNGETWWKHSCKLNKSLALTLRKCQKLAVRDLKIKDAQQIQVSLEHSKHVKVSNLTITAPRDSPNTDGIHVTDTQDIVISKCVIETGDDCISIASGSQKVRATDITCGPGHGISIGSLGSENSEAHVSDVIVRKAKLFRTMNGVRIKTWQGGSGCASNIKFIDFEMHNVQNPIIIDQNYCDKKKPCKEQISAVQVKDVLYQNIKGTSTSDVAIKFDCSKSFGCEGIVLRDVDLRRKQGDHVAEAFCNNVEFTDIGDVSPLCPR</sequence>
<proteinExistence type="inferred from homology"/>
<comment type="catalytic activity">
    <reaction evidence="10">
        <text>(1,4-alpha-D-galacturonosyl)n+m + H2O = (1,4-alpha-D-galacturonosyl)n + (1,4-alpha-D-galacturonosyl)m.</text>
        <dbReference type="EC" id="3.2.1.15"/>
    </reaction>
</comment>
<organism evidence="15 16">
    <name type="scientific">Morus notabilis</name>
    <dbReference type="NCBI Taxonomy" id="981085"/>
    <lineage>
        <taxon>Eukaryota</taxon>
        <taxon>Viridiplantae</taxon>
        <taxon>Streptophyta</taxon>
        <taxon>Embryophyta</taxon>
        <taxon>Tracheophyta</taxon>
        <taxon>Spermatophyta</taxon>
        <taxon>Magnoliopsida</taxon>
        <taxon>eudicotyledons</taxon>
        <taxon>Gunneridae</taxon>
        <taxon>Pentapetalae</taxon>
        <taxon>rosids</taxon>
        <taxon>fabids</taxon>
        <taxon>Rosales</taxon>
        <taxon>Moraceae</taxon>
        <taxon>Moreae</taxon>
        <taxon>Morus</taxon>
    </lineage>
</organism>
<keyword evidence="4" id="KW-0134">Cell wall</keyword>
<keyword evidence="9" id="KW-0961">Cell wall biogenesis/degradation</keyword>
<protein>
    <recommendedName>
        <fullName evidence="3">endo-polygalacturonase</fullName>
        <ecNumber evidence="3">3.2.1.15</ecNumber>
    </recommendedName>
</protein>
<dbReference type="PROSITE" id="PS51257">
    <property type="entry name" value="PROKAR_LIPOPROTEIN"/>
    <property type="match status" value="1"/>
</dbReference>
<dbReference type="SUPFAM" id="SSF51126">
    <property type="entry name" value="Pectin lyase-like"/>
    <property type="match status" value="2"/>
</dbReference>
<dbReference type="GO" id="GO:0009830">
    <property type="term" value="P:cell wall modification involved in abscission"/>
    <property type="evidence" value="ECO:0007669"/>
    <property type="project" value="UniProtKB-ARBA"/>
</dbReference>
<dbReference type="PROSITE" id="PS00502">
    <property type="entry name" value="POLYGALACTURONASE"/>
    <property type="match status" value="1"/>
</dbReference>